<dbReference type="Proteomes" id="UP000051124">
    <property type="component" value="Unassembled WGS sequence"/>
</dbReference>
<protein>
    <recommendedName>
        <fullName evidence="1">Bulb-type lectin domain-containing protein</fullName>
    </recommendedName>
</protein>
<dbReference type="Gene3D" id="2.120.10.30">
    <property type="entry name" value="TolB, C-terminal domain"/>
    <property type="match status" value="1"/>
</dbReference>
<accession>A0A0S7WF07</accession>
<dbReference type="PANTHER" id="PTHR42754:SF1">
    <property type="entry name" value="LIPOPROTEIN"/>
    <property type="match status" value="1"/>
</dbReference>
<reference evidence="2 3" key="1">
    <citation type="journal article" date="2015" name="Microbiome">
        <title>Genomic resolution of linkages in carbon, nitrogen, and sulfur cycling among widespread estuary sediment bacteria.</title>
        <authorList>
            <person name="Baker B.J."/>
            <person name="Lazar C.S."/>
            <person name="Teske A.P."/>
            <person name="Dick G.J."/>
        </authorList>
    </citation>
    <scope>NUCLEOTIDE SEQUENCE [LARGE SCALE GENOMIC DNA]</scope>
    <source>
        <strain evidence="2">DG_26</strain>
    </source>
</reference>
<dbReference type="Pfam" id="PF13860">
    <property type="entry name" value="FlgD_ig"/>
    <property type="match status" value="1"/>
</dbReference>
<dbReference type="InterPro" id="IPR025965">
    <property type="entry name" value="FlgD/Vpr_Ig-like"/>
</dbReference>
<dbReference type="InterPro" id="IPR011042">
    <property type="entry name" value="6-blade_b-propeller_TolB-like"/>
</dbReference>
<dbReference type="PANTHER" id="PTHR42754">
    <property type="entry name" value="ENDOGLUCANASE"/>
    <property type="match status" value="1"/>
</dbReference>
<dbReference type="NCBIfam" id="TIGR04183">
    <property type="entry name" value="Por_Secre_tail"/>
    <property type="match status" value="1"/>
</dbReference>
<dbReference type="Gene3D" id="2.80.10.50">
    <property type="match status" value="1"/>
</dbReference>
<gene>
    <name evidence="2" type="ORF">AMJ40_06960</name>
</gene>
<feature type="domain" description="Bulb-type lectin" evidence="1">
    <location>
        <begin position="1"/>
        <end position="116"/>
    </location>
</feature>
<dbReference type="SUPFAM" id="SSF101898">
    <property type="entry name" value="NHL repeat"/>
    <property type="match status" value="1"/>
</dbReference>
<name>A0A0S7WF07_UNCT6</name>
<dbReference type="PROSITE" id="PS50927">
    <property type="entry name" value="BULB_LECTIN"/>
    <property type="match status" value="1"/>
</dbReference>
<evidence type="ECO:0000259" key="1">
    <source>
        <dbReference type="PROSITE" id="PS50927"/>
    </source>
</evidence>
<dbReference type="Gene3D" id="2.60.40.4070">
    <property type="match status" value="1"/>
</dbReference>
<dbReference type="InterPro" id="IPR001480">
    <property type="entry name" value="Bulb-type_lectin_dom"/>
</dbReference>
<dbReference type="EMBL" id="LIZT01000099">
    <property type="protein sequence ID" value="KPJ48746.1"/>
    <property type="molecule type" value="Genomic_DNA"/>
</dbReference>
<dbReference type="InterPro" id="IPR026444">
    <property type="entry name" value="Secre_tail"/>
</dbReference>
<dbReference type="InterPro" id="IPR011047">
    <property type="entry name" value="Quinoprotein_ADH-like_sf"/>
</dbReference>
<comment type="caution">
    <text evidence="2">The sequence shown here is derived from an EMBL/GenBank/DDBJ whole genome shotgun (WGS) entry which is preliminary data.</text>
</comment>
<sequence>MMKYWIGALTLFLLVAVAGSAQDLLWVRTYDNPGLMDRAYGVATDIDANIVVTGYSEVGDLNYDYHTIKYDQDGNTVWYRRYEGGAIDQAYAVTTDIHGNVIVSGYSDSVYASNPYYYIIKYAPNGDTLWARYGKCGFAYGVTTDWQGNVIVTGLSGAPQAKIYGYCTMKYTPEGDTLWTRTHFTASGGAARGVATDTAGNIVVTGYLERAEYPAYYTIKYSPAGDTIWTRVEEGEGGAYAYAVATDREGNVIVTGDNGRLDFYTIKYDPDGNILWTRDYDGGDDDFAYGVATDAAGNVAVAGASWLGVNYDYYIVKYAANGDTLWTRKYDSGAADLARAVSIDREGNVVVTGSSWGLGDTYYCTVKYSGESDVEEWAHSESMSQDMTVYPNPSNSSVAIQYVLVEDSRVTLRVYDVLGQQIQRVAQKAHNSGTYTITWDATDDTGRKVASGTYFLRLEAHTGLGTGDYSATRKVCVVRP</sequence>
<evidence type="ECO:0000313" key="3">
    <source>
        <dbReference type="Proteomes" id="UP000051124"/>
    </source>
</evidence>
<proteinExistence type="predicted"/>
<dbReference type="AlphaFoldDB" id="A0A0S7WF07"/>
<evidence type="ECO:0000313" key="2">
    <source>
        <dbReference type="EMBL" id="KPJ48746.1"/>
    </source>
</evidence>
<dbReference type="SUPFAM" id="SSF50998">
    <property type="entry name" value="Quinoprotein alcohol dehydrogenase-like"/>
    <property type="match status" value="1"/>
</dbReference>
<organism evidence="2 3">
    <name type="scientific">candidate division TA06 bacterium DG_26</name>
    <dbReference type="NCBI Taxonomy" id="1703771"/>
    <lineage>
        <taxon>Bacteria</taxon>
        <taxon>Bacteria division TA06</taxon>
    </lineage>
</organism>